<dbReference type="SUPFAM" id="SSF51011">
    <property type="entry name" value="Glycosyl hydrolase domain"/>
    <property type="match status" value="1"/>
</dbReference>
<protein>
    <submittedName>
        <fullName evidence="7">SITS-binding protein</fullName>
    </submittedName>
</protein>
<dbReference type="InterPro" id="IPR048395">
    <property type="entry name" value="Glyco_hydro_31_C"/>
</dbReference>
<organism evidence="7 8">
    <name type="scientific">Acanthosepion pharaonis</name>
    <name type="common">Pharaoh cuttlefish</name>
    <name type="synonym">Sepia pharaonis</name>
    <dbReference type="NCBI Taxonomy" id="158019"/>
    <lineage>
        <taxon>Eukaryota</taxon>
        <taxon>Metazoa</taxon>
        <taxon>Spiralia</taxon>
        <taxon>Lophotrochozoa</taxon>
        <taxon>Mollusca</taxon>
        <taxon>Cephalopoda</taxon>
        <taxon>Coleoidea</taxon>
        <taxon>Decapodiformes</taxon>
        <taxon>Sepiida</taxon>
        <taxon>Sepiina</taxon>
        <taxon>Sepiidae</taxon>
        <taxon>Acanthosepion</taxon>
    </lineage>
</organism>
<dbReference type="AlphaFoldDB" id="A0A812DEB1"/>
<feature type="domain" description="Glycosyl hydrolase family 31 C-terminal" evidence="6">
    <location>
        <begin position="444"/>
        <end position="530"/>
    </location>
</feature>
<gene>
    <name evidence="7" type="ORF">SPHA_51862</name>
</gene>
<evidence type="ECO:0000259" key="6">
    <source>
        <dbReference type="Pfam" id="PF21365"/>
    </source>
</evidence>
<keyword evidence="3 4" id="KW-0326">Glycosidase</keyword>
<dbReference type="GO" id="GO:0004553">
    <property type="term" value="F:hydrolase activity, hydrolyzing O-glycosyl compounds"/>
    <property type="evidence" value="ECO:0007669"/>
    <property type="project" value="InterPro"/>
</dbReference>
<evidence type="ECO:0000256" key="2">
    <source>
        <dbReference type="ARBA" id="ARBA00022801"/>
    </source>
</evidence>
<accession>A0A812DEB1</accession>
<dbReference type="PANTHER" id="PTHR43053:SF4">
    <property type="entry name" value="MYOGENESIS-REGULATING GLYCOSIDASE"/>
    <property type="match status" value="1"/>
</dbReference>
<dbReference type="InterPro" id="IPR050985">
    <property type="entry name" value="Alpha-glycosidase_related"/>
</dbReference>
<dbReference type="InterPro" id="IPR013780">
    <property type="entry name" value="Glyco_hydro_b"/>
</dbReference>
<evidence type="ECO:0000313" key="7">
    <source>
        <dbReference type="EMBL" id="CAE1297162.1"/>
    </source>
</evidence>
<dbReference type="Gene3D" id="3.20.20.80">
    <property type="entry name" value="Glycosidases"/>
    <property type="match status" value="1"/>
</dbReference>
<dbReference type="Pfam" id="PF01055">
    <property type="entry name" value="Glyco_hydro_31_2nd"/>
    <property type="match status" value="1"/>
</dbReference>
<keyword evidence="2 4" id="KW-0378">Hydrolase</keyword>
<dbReference type="SUPFAM" id="SSF51445">
    <property type="entry name" value="(Trans)glycosidases"/>
    <property type="match status" value="1"/>
</dbReference>
<dbReference type="EMBL" id="CAHIKZ030003174">
    <property type="protein sequence ID" value="CAE1297162.1"/>
    <property type="molecule type" value="Genomic_DNA"/>
</dbReference>
<dbReference type="OrthoDB" id="10070917at2759"/>
<dbReference type="Gene3D" id="2.60.40.1180">
    <property type="entry name" value="Golgi alpha-mannosidase II"/>
    <property type="match status" value="1"/>
</dbReference>
<dbReference type="Pfam" id="PF21365">
    <property type="entry name" value="Glyco_hydro_31_3rd"/>
    <property type="match status" value="1"/>
</dbReference>
<evidence type="ECO:0000256" key="4">
    <source>
        <dbReference type="RuleBase" id="RU361185"/>
    </source>
</evidence>
<evidence type="ECO:0000256" key="1">
    <source>
        <dbReference type="ARBA" id="ARBA00007806"/>
    </source>
</evidence>
<feature type="domain" description="Glycoside hydrolase family 31 TIM barrel" evidence="5">
    <location>
        <begin position="347"/>
        <end position="425"/>
    </location>
</feature>
<evidence type="ECO:0000313" key="8">
    <source>
        <dbReference type="Proteomes" id="UP000597762"/>
    </source>
</evidence>
<reference evidence="7" key="1">
    <citation type="submission" date="2021-01" db="EMBL/GenBank/DDBJ databases">
        <authorList>
            <person name="Li R."/>
            <person name="Bekaert M."/>
        </authorList>
    </citation>
    <scope>NUCLEOTIDE SEQUENCE</scope>
    <source>
        <strain evidence="7">Farmed</strain>
    </source>
</reference>
<dbReference type="PANTHER" id="PTHR43053">
    <property type="entry name" value="GLYCOSIDASE FAMILY 31"/>
    <property type="match status" value="1"/>
</dbReference>
<comment type="caution">
    <text evidence="7">The sequence shown here is derived from an EMBL/GenBank/DDBJ whole genome shotgun (WGS) entry which is preliminary data.</text>
</comment>
<comment type="similarity">
    <text evidence="1 4">Belongs to the glycosyl hydrolase 31 family.</text>
</comment>
<dbReference type="GO" id="GO:0005975">
    <property type="term" value="P:carbohydrate metabolic process"/>
    <property type="evidence" value="ECO:0007669"/>
    <property type="project" value="InterPro"/>
</dbReference>
<dbReference type="Proteomes" id="UP000597762">
    <property type="component" value="Unassembled WGS sequence"/>
</dbReference>
<sequence length="531" mass="59107">MIFFTYLFEGLLCLFLPFLLSYSESEWGFLWTKTFLFLVILVNLAEFLKQYVMPSPNGTSGHGGSGKGTLLTLPALLLGSDLGFIRVGHMSVDLVTSTMTFTDPLWVPNPAAAAAAAAEAAAQGEEDEAGDGSYLRATFPSSIKDFSKETKDCGPSDNFETTASLCRLFGTHVQLKVTESKKENHITCYHIVWAALSKDFIPQNCFELDEAYWYGGPEVSRQMYPIEKSSIPMVPFVPGFDPSLIHSNLSLGPILERYWINSQGTGIVVDNLIPLHSFTFDLANIYALPFNFSSSIPMKNPSEYLTKLAEFAYVADHKAVVPGAFQSQKVPLFVETVAKNATWDYNSGLKNVIPNILTLGILGYPFILPSAIGGSNGTDSPPASKDLFIRWAQMATYFPIMHFSIPPWYFDEETVKITQSLVKIHQRNVVPLLKHLMKEAEVTGAPIIRPVWWIAPEDPIALRIDCEFLLGDRLLVAPILDPGNTSRNVYLPHGQWTDVLSGKRIEGGRWYKDYKVQLHQIATFQKLKSVV</sequence>
<proteinExistence type="inferred from homology"/>
<evidence type="ECO:0000259" key="5">
    <source>
        <dbReference type="Pfam" id="PF01055"/>
    </source>
</evidence>
<dbReference type="InterPro" id="IPR017853">
    <property type="entry name" value="GH"/>
</dbReference>
<evidence type="ECO:0000256" key="3">
    <source>
        <dbReference type="ARBA" id="ARBA00023295"/>
    </source>
</evidence>
<keyword evidence="8" id="KW-1185">Reference proteome</keyword>
<dbReference type="CDD" id="cd06592">
    <property type="entry name" value="GH31_NET37"/>
    <property type="match status" value="1"/>
</dbReference>
<name>A0A812DEB1_ACAPH</name>
<dbReference type="InterPro" id="IPR000322">
    <property type="entry name" value="Glyco_hydro_31_TIM"/>
</dbReference>